<feature type="compositionally biased region" description="Basic residues" evidence="1">
    <location>
        <begin position="60"/>
        <end position="70"/>
    </location>
</feature>
<accession>A0ABW7UWD6</accession>
<dbReference type="RefSeq" id="WP_079101401.1">
    <property type="nucleotide sequence ID" value="NZ_JBIRWE010000011.1"/>
</dbReference>
<name>A0ABW7UWD6_9ACTN</name>
<reference evidence="3 4" key="1">
    <citation type="submission" date="2024-10" db="EMBL/GenBank/DDBJ databases">
        <title>The Natural Products Discovery Center: Release of the First 8490 Sequenced Strains for Exploring Actinobacteria Biosynthetic Diversity.</title>
        <authorList>
            <person name="Kalkreuter E."/>
            <person name="Kautsar S.A."/>
            <person name="Yang D."/>
            <person name="Bader C.D."/>
            <person name="Teijaro C.N."/>
            <person name="Fluegel L."/>
            <person name="Davis C.M."/>
            <person name="Simpson J.R."/>
            <person name="Lauterbach L."/>
            <person name="Steele A.D."/>
            <person name="Gui C."/>
            <person name="Meng S."/>
            <person name="Li G."/>
            <person name="Viehrig K."/>
            <person name="Ye F."/>
            <person name="Su P."/>
            <person name="Kiefer A.F."/>
            <person name="Nichols A."/>
            <person name="Cepeda A.J."/>
            <person name="Yan W."/>
            <person name="Fan B."/>
            <person name="Jiang Y."/>
            <person name="Adhikari A."/>
            <person name="Zheng C.-J."/>
            <person name="Schuster L."/>
            <person name="Cowan T.M."/>
            <person name="Smanski M.J."/>
            <person name="Chevrette M.G."/>
            <person name="De Carvalho L.P.S."/>
            <person name="Shen B."/>
        </authorList>
    </citation>
    <scope>NUCLEOTIDE SEQUENCE [LARGE SCALE GENOMIC DNA]</scope>
    <source>
        <strain evidence="3 4">NPDC020327</strain>
    </source>
</reference>
<evidence type="ECO:0000313" key="3">
    <source>
        <dbReference type="EMBL" id="MFI1966768.1"/>
    </source>
</evidence>
<dbReference type="Gene3D" id="6.20.20.10">
    <property type="match status" value="1"/>
</dbReference>
<keyword evidence="2" id="KW-0732">Signal</keyword>
<dbReference type="Proteomes" id="UP001611548">
    <property type="component" value="Unassembled WGS sequence"/>
</dbReference>
<keyword evidence="4" id="KW-1185">Reference proteome</keyword>
<protein>
    <submittedName>
        <fullName evidence="3">Uncharacterized protein</fullName>
    </submittedName>
</protein>
<proteinExistence type="predicted"/>
<feature type="region of interest" description="Disordered" evidence="1">
    <location>
        <begin position="60"/>
        <end position="84"/>
    </location>
</feature>
<gene>
    <name evidence="3" type="ORF">ACH429_22085</name>
</gene>
<organism evidence="3 4">
    <name type="scientific">Streptomyces pathocidini</name>
    <dbReference type="NCBI Taxonomy" id="1650571"/>
    <lineage>
        <taxon>Bacteria</taxon>
        <taxon>Bacillati</taxon>
        <taxon>Actinomycetota</taxon>
        <taxon>Actinomycetes</taxon>
        <taxon>Kitasatosporales</taxon>
        <taxon>Streptomycetaceae</taxon>
        <taxon>Streptomyces</taxon>
    </lineage>
</organism>
<comment type="caution">
    <text evidence="3">The sequence shown here is derived from an EMBL/GenBank/DDBJ whole genome shotgun (WGS) entry which is preliminary data.</text>
</comment>
<feature type="signal peptide" evidence="2">
    <location>
        <begin position="1"/>
        <end position="19"/>
    </location>
</feature>
<dbReference type="EMBL" id="JBIRWE010000011">
    <property type="protein sequence ID" value="MFI1966768.1"/>
    <property type="molecule type" value="Genomic_DNA"/>
</dbReference>
<evidence type="ECO:0000256" key="2">
    <source>
        <dbReference type="SAM" id="SignalP"/>
    </source>
</evidence>
<feature type="chain" id="PRO_5046953043" evidence="2">
    <location>
        <begin position="20"/>
        <end position="84"/>
    </location>
</feature>
<evidence type="ECO:0000313" key="4">
    <source>
        <dbReference type="Proteomes" id="UP001611548"/>
    </source>
</evidence>
<sequence length="84" mass="9418">MLIASLTALATLAGYAVLCAIQPFTVCRKCHGTGARKVTRHGVKVCRRCHGQRYRLRAGRRLNNHGRRIHHDGTRPNPSPRPRP</sequence>
<evidence type="ECO:0000256" key="1">
    <source>
        <dbReference type="SAM" id="MobiDB-lite"/>
    </source>
</evidence>